<evidence type="ECO:0000313" key="2">
    <source>
        <dbReference type="Proteomes" id="UP000002009"/>
    </source>
</evidence>
<dbReference type="InParanoid" id="C1FHX5"/>
<dbReference type="OrthoDB" id="5034579at2759"/>
<accession>C1FHX5</accession>
<sequence>MSLAISSTTALKGVRLSMTRGARGTVASRRVAVRVNAVSADRGSDSKIQVGVRHSMRVTRLRDIVEVSPDLWGPTESSAVPSKKARRGDGLTQATIFKELLLASKHFRLYSQKIHGDGDVYGVRFLMGSPRMEGLDDVFRVTRCVAERDEGLMNLVPDSSGMMVAEIMFPLAMPLDNTIEDLSSLVRAIETQIIEESTVCLMEKGSDDRSVFHGERRLNKYFTGMYARAPDLLHRGTCTSSSPTPGALEASKEMLHRLWEGEESADVVLIDEVRARVEELFCGGNGRAVVHPSGTDAETMPLLQAVLASRALARRVPELDRPVDFRDGAQRGNVISLVACAGEVGSGTTEAAEGRFFSKAVPLGGNRVDMGQELPALHDLAAMESVELVARGGDTDVGRGKADYDAIVEAKAREALASDPAAVVVLHTVAGSKTGLVMPSPAVADTLVAEFGERVVSVLDACQMRHHPNLIPRWLNDQGPILMTSSKFFGGPSFGSAVFFPHRAVETMNDQLGEESPATVAAIAEACASYLTHHDIGDVLPKLHDAMPPGFCNSGVLLRWAAGLHEMETLNDATEANGGIANTEKHVRAWVHAMREEAQKFSPHLEYVPAVDYEGDWQLGGVNTIIAVRLRSGPDEDFFSTADLKKVYALMTADLTEFISPESTMAERRVASQKCLTGQPVDIPGGSVLRTVLGAAQLKDLVSGKQPLDQMIEDDRVLLSKLALIARQYDYLLSHSL</sequence>
<dbReference type="OMA" id="KFFTGPP"/>
<reference evidence="1 2" key="1">
    <citation type="journal article" date="2009" name="Science">
        <title>Green evolution and dynamic adaptations revealed by genomes of the marine picoeukaryotes Micromonas.</title>
        <authorList>
            <person name="Worden A.Z."/>
            <person name="Lee J.H."/>
            <person name="Mock T."/>
            <person name="Rouze P."/>
            <person name="Simmons M.P."/>
            <person name="Aerts A.L."/>
            <person name="Allen A.E."/>
            <person name="Cuvelier M.L."/>
            <person name="Derelle E."/>
            <person name="Everett M.V."/>
            <person name="Foulon E."/>
            <person name="Grimwood J."/>
            <person name="Gundlach H."/>
            <person name="Henrissat B."/>
            <person name="Napoli C."/>
            <person name="McDonald S.M."/>
            <person name="Parker M.S."/>
            <person name="Rombauts S."/>
            <person name="Salamov A."/>
            <person name="Von Dassow P."/>
            <person name="Badger J.H."/>
            <person name="Coutinho P.M."/>
            <person name="Demir E."/>
            <person name="Dubchak I."/>
            <person name="Gentemann C."/>
            <person name="Eikrem W."/>
            <person name="Gready J.E."/>
            <person name="John U."/>
            <person name="Lanier W."/>
            <person name="Lindquist E.A."/>
            <person name="Lucas S."/>
            <person name="Mayer K.F."/>
            <person name="Moreau H."/>
            <person name="Not F."/>
            <person name="Otillar R."/>
            <person name="Panaud O."/>
            <person name="Pangilinan J."/>
            <person name="Paulsen I."/>
            <person name="Piegu B."/>
            <person name="Poliakov A."/>
            <person name="Robbens S."/>
            <person name="Schmutz J."/>
            <person name="Toulza E."/>
            <person name="Wyss T."/>
            <person name="Zelensky A."/>
            <person name="Zhou K."/>
            <person name="Armbrust E.V."/>
            <person name="Bhattacharya D."/>
            <person name="Goodenough U.W."/>
            <person name="Van de Peer Y."/>
            <person name="Grigoriev I.V."/>
        </authorList>
    </citation>
    <scope>NUCLEOTIDE SEQUENCE [LARGE SCALE GENOMIC DNA]</scope>
    <source>
        <strain evidence="2">RCC299 / NOUM17</strain>
    </source>
</reference>
<evidence type="ECO:0000313" key="1">
    <source>
        <dbReference type="EMBL" id="ACO69893.1"/>
    </source>
</evidence>
<dbReference type="RefSeq" id="XP_002508635.1">
    <property type="nucleotide sequence ID" value="XM_002508589.1"/>
</dbReference>
<keyword evidence="2" id="KW-1185">Reference proteome</keyword>
<dbReference type="Proteomes" id="UP000002009">
    <property type="component" value="Chromosome 10"/>
</dbReference>
<protein>
    <submittedName>
        <fullName evidence="1">Uncharacterized protein</fullName>
    </submittedName>
</protein>
<gene>
    <name evidence="1" type="ORF">MICPUN_61679</name>
</gene>
<dbReference type="eggNOG" id="ENOG502RYCV">
    <property type="taxonomic scope" value="Eukaryota"/>
</dbReference>
<dbReference type="SUPFAM" id="SSF53383">
    <property type="entry name" value="PLP-dependent transferases"/>
    <property type="match status" value="1"/>
</dbReference>
<dbReference type="InterPro" id="IPR015424">
    <property type="entry name" value="PyrdxlP-dep_Trfase"/>
</dbReference>
<proteinExistence type="predicted"/>
<dbReference type="AlphaFoldDB" id="C1FHX5"/>
<dbReference type="GeneID" id="8246646"/>
<dbReference type="KEGG" id="mis:MICPUN_61679"/>
<dbReference type="EMBL" id="CP001576">
    <property type="protein sequence ID" value="ACO69893.1"/>
    <property type="molecule type" value="Genomic_DNA"/>
</dbReference>
<organism evidence="1 2">
    <name type="scientific">Micromonas commoda (strain RCC299 / NOUM17 / CCMP2709)</name>
    <name type="common">Picoplanktonic green alga</name>
    <dbReference type="NCBI Taxonomy" id="296587"/>
    <lineage>
        <taxon>Eukaryota</taxon>
        <taxon>Viridiplantae</taxon>
        <taxon>Chlorophyta</taxon>
        <taxon>Mamiellophyceae</taxon>
        <taxon>Mamiellales</taxon>
        <taxon>Mamiellaceae</taxon>
        <taxon>Micromonas</taxon>
    </lineage>
</organism>
<name>C1FHX5_MICCC</name>